<proteinExistence type="predicted"/>
<protein>
    <submittedName>
        <fullName evidence="1">Uncharacterized protein</fullName>
    </submittedName>
</protein>
<accession>A0A1V4IV54</accession>
<dbReference type="RefSeq" id="WP_079439085.1">
    <property type="nucleotide sequence ID" value="NZ_MZGT01000016.1"/>
</dbReference>
<dbReference type="AlphaFoldDB" id="A0A1V4IV54"/>
<dbReference type="OrthoDB" id="9924136at2"/>
<dbReference type="EMBL" id="MZGT01000016">
    <property type="protein sequence ID" value="OPJ63700.1"/>
    <property type="molecule type" value="Genomic_DNA"/>
</dbReference>
<sequence length="125" mass="14705">MSRELLKKKARYRNIASRFSQKIDRFVNVLDKCTIAPNDSLETVVFKKYLELGDLVKVTAYINDRGYRIRTSSYKGERKFITNDISDILDKQQYHVEHELVSAIKEMKSIDRMLVKMNVKSLLKD</sequence>
<organism evidence="1 2">
    <name type="scientific">Clostridium chromiireducens</name>
    <dbReference type="NCBI Taxonomy" id="225345"/>
    <lineage>
        <taxon>Bacteria</taxon>
        <taxon>Bacillati</taxon>
        <taxon>Bacillota</taxon>
        <taxon>Clostridia</taxon>
        <taxon>Eubacteriales</taxon>
        <taxon>Clostridiaceae</taxon>
        <taxon>Clostridium</taxon>
    </lineage>
</organism>
<comment type="caution">
    <text evidence="1">The sequence shown here is derived from an EMBL/GenBank/DDBJ whole genome shotgun (WGS) entry which is preliminary data.</text>
</comment>
<dbReference type="Proteomes" id="UP000191056">
    <property type="component" value="Unassembled WGS sequence"/>
</dbReference>
<evidence type="ECO:0000313" key="2">
    <source>
        <dbReference type="Proteomes" id="UP000191056"/>
    </source>
</evidence>
<evidence type="ECO:0000313" key="1">
    <source>
        <dbReference type="EMBL" id="OPJ63700.1"/>
    </source>
</evidence>
<name>A0A1V4IV54_9CLOT</name>
<keyword evidence="2" id="KW-1185">Reference proteome</keyword>
<gene>
    <name evidence="1" type="ORF">CLCHR_15150</name>
</gene>
<reference evidence="1 2" key="1">
    <citation type="submission" date="2017-03" db="EMBL/GenBank/DDBJ databases">
        <title>Genome sequence of Clostridium chromiireducens DSM 23318.</title>
        <authorList>
            <person name="Poehlein A."/>
            <person name="Daniel R."/>
        </authorList>
    </citation>
    <scope>NUCLEOTIDE SEQUENCE [LARGE SCALE GENOMIC DNA]</scope>
    <source>
        <strain evidence="1 2">DSM 23318</strain>
    </source>
</reference>